<name>K2RR06_MACPH</name>
<dbReference type="VEuPathDB" id="FungiDB:MPH_10275"/>
<gene>
    <name evidence="1" type="ORF">MPH_10275</name>
</gene>
<protein>
    <submittedName>
        <fullName evidence="1">Uncharacterized protein</fullName>
    </submittedName>
</protein>
<dbReference type="OrthoDB" id="3919117at2759"/>
<dbReference type="InParanoid" id="K2RR06"/>
<dbReference type="AlphaFoldDB" id="K2RR06"/>
<reference evidence="1 2" key="1">
    <citation type="journal article" date="2012" name="BMC Genomics">
        <title>Tools to kill: Genome of one of the most destructive plant pathogenic fungi Macrophomina phaseolina.</title>
        <authorList>
            <person name="Islam M.S."/>
            <person name="Haque M.S."/>
            <person name="Islam M.M."/>
            <person name="Emdad E.M."/>
            <person name="Halim A."/>
            <person name="Hossen Q.M.M."/>
            <person name="Hossain M.Z."/>
            <person name="Ahmed B."/>
            <person name="Rahim S."/>
            <person name="Rahman M.S."/>
            <person name="Alam M.M."/>
            <person name="Hou S."/>
            <person name="Wan X."/>
            <person name="Saito J.A."/>
            <person name="Alam M."/>
        </authorList>
    </citation>
    <scope>NUCLEOTIDE SEQUENCE [LARGE SCALE GENOMIC DNA]</scope>
    <source>
        <strain evidence="1 2">MS6</strain>
    </source>
</reference>
<comment type="caution">
    <text evidence="1">The sequence shown here is derived from an EMBL/GenBank/DDBJ whole genome shotgun (WGS) entry which is preliminary data.</text>
</comment>
<dbReference type="EMBL" id="AHHD01000446">
    <property type="protein sequence ID" value="EKG12609.1"/>
    <property type="molecule type" value="Genomic_DNA"/>
</dbReference>
<evidence type="ECO:0000313" key="2">
    <source>
        <dbReference type="Proteomes" id="UP000007129"/>
    </source>
</evidence>
<dbReference type="HOGENOM" id="CLU_112550_0_0_1"/>
<organism evidence="1 2">
    <name type="scientific">Macrophomina phaseolina (strain MS6)</name>
    <name type="common">Charcoal rot fungus</name>
    <dbReference type="NCBI Taxonomy" id="1126212"/>
    <lineage>
        <taxon>Eukaryota</taxon>
        <taxon>Fungi</taxon>
        <taxon>Dikarya</taxon>
        <taxon>Ascomycota</taxon>
        <taxon>Pezizomycotina</taxon>
        <taxon>Dothideomycetes</taxon>
        <taxon>Dothideomycetes incertae sedis</taxon>
        <taxon>Botryosphaeriales</taxon>
        <taxon>Botryosphaeriaceae</taxon>
        <taxon>Macrophomina</taxon>
    </lineage>
</organism>
<dbReference type="Proteomes" id="UP000007129">
    <property type="component" value="Unassembled WGS sequence"/>
</dbReference>
<proteinExistence type="predicted"/>
<sequence length="213" mass="22822">MSYSQGETYLYGKTLKAYVYKGALEALWIEITTKQSINRFNRHSHQLPNQATTIKMQFTTVATLLASAATFAAAAPTPSTLKPFSVDGLRWFSSSSTSLSLNITDPNTGTTSQCYVQPLLIGTTTCDSNPNFSYGFSDDLNQISIAVTYPKGFFVFQVANGAFVCSTLDDTDAYYIANGTAPTGKTCEGTNAGSDCKGSPHIEVPIVTIQGVA</sequence>
<evidence type="ECO:0000313" key="1">
    <source>
        <dbReference type="EMBL" id="EKG12609.1"/>
    </source>
</evidence>
<accession>K2RR06</accession>